<keyword evidence="7" id="KW-1185">Reference proteome</keyword>
<keyword evidence="3" id="KW-0862">Zinc</keyword>
<dbReference type="InterPro" id="IPR020458">
    <property type="entry name" value="Znf_DskA_TraR_CS"/>
</dbReference>
<name>A0ABQ0CAZ2_9PROT</name>
<dbReference type="Proteomes" id="UP001628193">
    <property type="component" value="Unassembled WGS sequence"/>
</dbReference>
<evidence type="ECO:0000256" key="4">
    <source>
        <dbReference type="PROSITE-ProRule" id="PRU00510"/>
    </source>
</evidence>
<dbReference type="Pfam" id="PF01258">
    <property type="entry name" value="zf-dskA_traR"/>
    <property type="match status" value="1"/>
</dbReference>
<sequence length="67" mass="7553">MDEADQAQAIAEIETARLIAAHTRSFRQQQGRAFCEDCSIAIPQERLLANPGARRCLPCQKRVERGR</sequence>
<dbReference type="EMBL" id="BAAFGK010000004">
    <property type="protein sequence ID" value="GAB0058062.1"/>
    <property type="molecule type" value="Genomic_DNA"/>
</dbReference>
<evidence type="ECO:0000256" key="1">
    <source>
        <dbReference type="ARBA" id="ARBA00022723"/>
    </source>
</evidence>
<feature type="zinc finger region" description="dksA C4-type" evidence="4">
    <location>
        <begin position="35"/>
        <end position="59"/>
    </location>
</feature>
<accession>A0ABQ0CAZ2</accession>
<dbReference type="PROSITE" id="PS01102">
    <property type="entry name" value="ZF_DKSA_1"/>
    <property type="match status" value="1"/>
</dbReference>
<keyword evidence="2" id="KW-0863">Zinc-finger</keyword>
<reference evidence="6 7" key="2">
    <citation type="submission" date="2024-09" db="EMBL/GenBank/DDBJ databases">
        <title>Draft genome sequence of Candidatus Magnetaquicoccaceae bacterium FCR-1.</title>
        <authorList>
            <person name="Shimoshige H."/>
            <person name="Shimamura S."/>
            <person name="Taoka A."/>
            <person name="Kobayashi H."/>
            <person name="Maekawa T."/>
        </authorList>
    </citation>
    <scope>NUCLEOTIDE SEQUENCE [LARGE SCALE GENOMIC DNA]</scope>
    <source>
        <strain evidence="6 7">FCR-1</strain>
    </source>
</reference>
<evidence type="ECO:0000313" key="7">
    <source>
        <dbReference type="Proteomes" id="UP001628193"/>
    </source>
</evidence>
<dbReference type="InterPro" id="IPR000962">
    <property type="entry name" value="Znf_DskA_TraR"/>
</dbReference>
<evidence type="ECO:0000256" key="3">
    <source>
        <dbReference type="ARBA" id="ARBA00022833"/>
    </source>
</evidence>
<dbReference type="Gene3D" id="1.20.120.910">
    <property type="entry name" value="DksA, coiled-coil domain"/>
    <property type="match status" value="1"/>
</dbReference>
<dbReference type="PROSITE" id="PS51128">
    <property type="entry name" value="ZF_DKSA_2"/>
    <property type="match status" value="1"/>
</dbReference>
<proteinExistence type="predicted"/>
<evidence type="ECO:0000313" key="6">
    <source>
        <dbReference type="EMBL" id="GAB0058062.1"/>
    </source>
</evidence>
<organism evidence="6 7">
    <name type="scientific">Candidatus Magnetaquiglobus chichijimensis</name>
    <dbReference type="NCBI Taxonomy" id="3141448"/>
    <lineage>
        <taxon>Bacteria</taxon>
        <taxon>Pseudomonadati</taxon>
        <taxon>Pseudomonadota</taxon>
        <taxon>Magnetococcia</taxon>
        <taxon>Magnetococcales</taxon>
        <taxon>Candidatus Magnetaquicoccaceae</taxon>
        <taxon>Candidatus Magnetaquiglobus</taxon>
    </lineage>
</organism>
<evidence type="ECO:0000259" key="5">
    <source>
        <dbReference type="Pfam" id="PF01258"/>
    </source>
</evidence>
<protein>
    <recommendedName>
        <fullName evidence="5">Zinc finger DksA/TraR C4-type domain-containing protein</fullName>
    </recommendedName>
</protein>
<evidence type="ECO:0000256" key="2">
    <source>
        <dbReference type="ARBA" id="ARBA00022771"/>
    </source>
</evidence>
<keyword evidence="1" id="KW-0479">Metal-binding</keyword>
<dbReference type="SUPFAM" id="SSF57716">
    <property type="entry name" value="Glucocorticoid receptor-like (DNA-binding domain)"/>
    <property type="match status" value="1"/>
</dbReference>
<comment type="caution">
    <text evidence="6">The sequence shown here is derived from an EMBL/GenBank/DDBJ whole genome shotgun (WGS) entry which is preliminary data.</text>
</comment>
<gene>
    <name evidence="6" type="ORF">SIID45300_02402</name>
</gene>
<feature type="domain" description="Zinc finger DksA/TraR C4-type" evidence="5">
    <location>
        <begin position="34"/>
        <end position="65"/>
    </location>
</feature>
<reference evidence="6 7" key="1">
    <citation type="submission" date="2024-05" db="EMBL/GenBank/DDBJ databases">
        <authorList>
            <consortium name="Candidatus Magnetaquicoccaceae bacterium FCR-1 genome sequencing consortium"/>
            <person name="Shimoshige H."/>
            <person name="Shimamura S."/>
            <person name="Taoka A."/>
            <person name="Kobayashi H."/>
            <person name="Maekawa T."/>
        </authorList>
    </citation>
    <scope>NUCLEOTIDE SEQUENCE [LARGE SCALE GENOMIC DNA]</scope>
    <source>
        <strain evidence="6 7">FCR-1</strain>
    </source>
</reference>
<dbReference type="RefSeq" id="WP_420905742.1">
    <property type="nucleotide sequence ID" value="NZ_BAAFGK010000004.1"/>
</dbReference>